<dbReference type="PANTHER" id="PTHR46481">
    <property type="entry name" value="ZINC FINGER BED DOMAIN-CONTAINING PROTEIN 4"/>
    <property type="match status" value="1"/>
</dbReference>
<evidence type="ECO:0000313" key="6">
    <source>
        <dbReference type="EMBL" id="KNZ63882.1"/>
    </source>
</evidence>
<dbReference type="InterPro" id="IPR052035">
    <property type="entry name" value="ZnF_BED_domain_contain"/>
</dbReference>
<keyword evidence="2" id="KW-0479">Metal-binding</keyword>
<evidence type="ECO:0000256" key="4">
    <source>
        <dbReference type="ARBA" id="ARBA00022833"/>
    </source>
</evidence>
<dbReference type="OrthoDB" id="4837779at2759"/>
<comment type="caution">
    <text evidence="6">The sequence shown here is derived from an EMBL/GenBank/DDBJ whole genome shotgun (WGS) entry which is preliminary data.</text>
</comment>
<accession>A0A0L6VTF2</accession>
<keyword evidence="3" id="KW-0863">Zinc-finger</keyword>
<sequence>KILTVTAHFIDCNFQMIDLTVSIPHVQGTIFWILVITFNLGQHTGKNFADLFYRVLEEYDCLKKINTITANNASTNGKMAQELLKMLPSFNTQTHLLGCITHVVNLGAKAGLAVLGTIDEEDTLWKEKLPQ</sequence>
<dbReference type="Proteomes" id="UP000037035">
    <property type="component" value="Unassembled WGS sequence"/>
</dbReference>
<dbReference type="PANTHER" id="PTHR46481:SF10">
    <property type="entry name" value="ZINC FINGER BED DOMAIN-CONTAINING PROTEIN 39"/>
    <property type="match status" value="1"/>
</dbReference>
<protein>
    <recommendedName>
        <fullName evidence="8">DUF659 domain-containing protein</fullName>
    </recommendedName>
</protein>
<name>A0A0L6VTF2_9BASI</name>
<evidence type="ECO:0000256" key="5">
    <source>
        <dbReference type="ARBA" id="ARBA00023242"/>
    </source>
</evidence>
<dbReference type="GO" id="GO:0008270">
    <property type="term" value="F:zinc ion binding"/>
    <property type="evidence" value="ECO:0007669"/>
    <property type="project" value="UniProtKB-KW"/>
</dbReference>
<gene>
    <name evidence="6" type="ORF">VP01_10894g1</name>
</gene>
<evidence type="ECO:0008006" key="8">
    <source>
        <dbReference type="Google" id="ProtNLM"/>
    </source>
</evidence>
<organism evidence="6 7">
    <name type="scientific">Puccinia sorghi</name>
    <dbReference type="NCBI Taxonomy" id="27349"/>
    <lineage>
        <taxon>Eukaryota</taxon>
        <taxon>Fungi</taxon>
        <taxon>Dikarya</taxon>
        <taxon>Basidiomycota</taxon>
        <taxon>Pucciniomycotina</taxon>
        <taxon>Pucciniomycetes</taxon>
        <taxon>Pucciniales</taxon>
        <taxon>Pucciniaceae</taxon>
        <taxon>Puccinia</taxon>
    </lineage>
</organism>
<dbReference type="GO" id="GO:0005634">
    <property type="term" value="C:nucleus"/>
    <property type="evidence" value="ECO:0007669"/>
    <property type="project" value="UniProtKB-SubCell"/>
</dbReference>
<dbReference type="EMBL" id="LAVV01000992">
    <property type="protein sequence ID" value="KNZ63882.1"/>
    <property type="molecule type" value="Genomic_DNA"/>
</dbReference>
<reference evidence="6 7" key="1">
    <citation type="submission" date="2015-08" db="EMBL/GenBank/DDBJ databases">
        <title>Next Generation Sequencing and Analysis of the Genome of Puccinia sorghi L Schw, the Causal Agent of Maize Common Rust.</title>
        <authorList>
            <person name="Rochi L."/>
            <person name="Burguener G."/>
            <person name="Darino M."/>
            <person name="Turjanski A."/>
            <person name="Kreff E."/>
            <person name="Dieguez M.J."/>
            <person name="Sacco F."/>
        </authorList>
    </citation>
    <scope>NUCLEOTIDE SEQUENCE [LARGE SCALE GENOMIC DNA]</scope>
    <source>
        <strain evidence="6 7">RO10H11247</strain>
    </source>
</reference>
<evidence type="ECO:0000313" key="7">
    <source>
        <dbReference type="Proteomes" id="UP000037035"/>
    </source>
</evidence>
<feature type="non-terminal residue" evidence="6">
    <location>
        <position position="1"/>
    </location>
</feature>
<keyword evidence="4" id="KW-0862">Zinc</keyword>
<proteinExistence type="predicted"/>
<dbReference type="AlphaFoldDB" id="A0A0L6VTF2"/>
<evidence type="ECO:0000256" key="3">
    <source>
        <dbReference type="ARBA" id="ARBA00022771"/>
    </source>
</evidence>
<dbReference type="SUPFAM" id="SSF53098">
    <property type="entry name" value="Ribonuclease H-like"/>
    <property type="match status" value="1"/>
</dbReference>
<evidence type="ECO:0000256" key="1">
    <source>
        <dbReference type="ARBA" id="ARBA00004123"/>
    </source>
</evidence>
<dbReference type="VEuPathDB" id="FungiDB:VP01_10894g1"/>
<keyword evidence="7" id="KW-1185">Reference proteome</keyword>
<keyword evidence="5" id="KW-0539">Nucleus</keyword>
<dbReference type="InterPro" id="IPR012337">
    <property type="entry name" value="RNaseH-like_sf"/>
</dbReference>
<evidence type="ECO:0000256" key="2">
    <source>
        <dbReference type="ARBA" id="ARBA00022723"/>
    </source>
</evidence>
<comment type="subcellular location">
    <subcellularLocation>
        <location evidence="1">Nucleus</location>
    </subcellularLocation>
</comment>